<dbReference type="EMBL" id="JAADJG010000115">
    <property type="protein sequence ID" value="KAF4454832.1"/>
    <property type="molecule type" value="Genomic_DNA"/>
</dbReference>
<dbReference type="PANTHER" id="PTHR46471">
    <property type="entry name" value="CHITIN DEACETYLASE"/>
    <property type="match status" value="1"/>
</dbReference>
<reference evidence="9" key="1">
    <citation type="submission" date="2020-01" db="EMBL/GenBank/DDBJ databases">
        <title>Identification and distribution of gene clusters putatively required for synthesis of sphingolipid metabolism inhibitors in phylogenetically diverse species of the filamentous fungus Fusarium.</title>
        <authorList>
            <person name="Kim H.-S."/>
            <person name="Busman M."/>
            <person name="Brown D.W."/>
            <person name="Divon H."/>
            <person name="Uhlig S."/>
            <person name="Proctor R.H."/>
        </authorList>
    </citation>
    <scope>NUCLEOTIDE SEQUENCE</scope>
    <source>
        <strain evidence="9">NRRL 53441</strain>
    </source>
</reference>
<evidence type="ECO:0000256" key="3">
    <source>
        <dbReference type="ARBA" id="ARBA00022729"/>
    </source>
</evidence>
<dbReference type="InterPro" id="IPR011330">
    <property type="entry name" value="Glyco_hydro/deAcase_b/a-brl"/>
</dbReference>
<feature type="domain" description="NodB homology" evidence="8">
    <location>
        <begin position="48"/>
        <end position="129"/>
    </location>
</feature>
<dbReference type="InterPro" id="IPR002509">
    <property type="entry name" value="NODB_dom"/>
</dbReference>
<keyword evidence="2" id="KW-0479">Metal-binding</keyword>
<name>A0A8H4PBK8_9HYPO</name>
<dbReference type="Proteomes" id="UP000605986">
    <property type="component" value="Unassembled WGS sequence"/>
</dbReference>
<protein>
    <submittedName>
        <fullName evidence="9">Putative chitin binding protein</fullName>
    </submittedName>
</protein>
<evidence type="ECO:0000313" key="10">
    <source>
        <dbReference type="Proteomes" id="UP000605986"/>
    </source>
</evidence>
<evidence type="ECO:0000256" key="7">
    <source>
        <dbReference type="SAM" id="Phobius"/>
    </source>
</evidence>
<dbReference type="Gene3D" id="3.20.20.370">
    <property type="entry name" value="Glycoside hydrolase/deacetylase"/>
    <property type="match status" value="1"/>
</dbReference>
<dbReference type="PROSITE" id="PS51677">
    <property type="entry name" value="NODB"/>
    <property type="match status" value="1"/>
</dbReference>
<keyword evidence="5" id="KW-0119">Carbohydrate metabolism</keyword>
<keyword evidence="6" id="KW-0170">Cobalt</keyword>
<proteinExistence type="predicted"/>
<dbReference type="GO" id="GO:0046872">
    <property type="term" value="F:metal ion binding"/>
    <property type="evidence" value="ECO:0007669"/>
    <property type="project" value="UniProtKB-KW"/>
</dbReference>
<dbReference type="AlphaFoldDB" id="A0A8H4PBK8"/>
<feature type="transmembrane region" description="Helical" evidence="7">
    <location>
        <begin position="6"/>
        <end position="24"/>
    </location>
</feature>
<comment type="caution">
    <text evidence="9">The sequence shown here is derived from an EMBL/GenBank/DDBJ whole genome shotgun (WGS) entry which is preliminary data.</text>
</comment>
<dbReference type="PANTHER" id="PTHR46471:SF6">
    <property type="entry name" value="GLYCOSYL HYDROLASE"/>
    <property type="match status" value="1"/>
</dbReference>
<dbReference type="OrthoDB" id="2128708at2759"/>
<comment type="cofactor">
    <cofactor evidence="1">
        <name>Co(2+)</name>
        <dbReference type="ChEBI" id="CHEBI:48828"/>
    </cofactor>
</comment>
<dbReference type="SUPFAM" id="SSF88713">
    <property type="entry name" value="Glycoside hydrolase/deacetylase"/>
    <property type="match status" value="1"/>
</dbReference>
<evidence type="ECO:0000256" key="2">
    <source>
        <dbReference type="ARBA" id="ARBA00022723"/>
    </source>
</evidence>
<evidence type="ECO:0000256" key="4">
    <source>
        <dbReference type="ARBA" id="ARBA00022801"/>
    </source>
</evidence>
<evidence type="ECO:0000259" key="8">
    <source>
        <dbReference type="PROSITE" id="PS51677"/>
    </source>
</evidence>
<dbReference type="GO" id="GO:0016810">
    <property type="term" value="F:hydrolase activity, acting on carbon-nitrogen (but not peptide) bonds"/>
    <property type="evidence" value="ECO:0007669"/>
    <property type="project" value="InterPro"/>
</dbReference>
<keyword evidence="7" id="KW-1133">Transmembrane helix</keyword>
<keyword evidence="7" id="KW-0472">Membrane</keyword>
<keyword evidence="7" id="KW-0812">Transmembrane</keyword>
<keyword evidence="4" id="KW-0378">Hydrolase</keyword>
<accession>A0A8H4PBK8</accession>
<organism evidence="9 10">
    <name type="scientific">Fusarium austroafricanum</name>
    <dbReference type="NCBI Taxonomy" id="2364996"/>
    <lineage>
        <taxon>Eukaryota</taxon>
        <taxon>Fungi</taxon>
        <taxon>Dikarya</taxon>
        <taxon>Ascomycota</taxon>
        <taxon>Pezizomycotina</taxon>
        <taxon>Sordariomycetes</taxon>
        <taxon>Hypocreomycetidae</taxon>
        <taxon>Hypocreales</taxon>
        <taxon>Nectriaceae</taxon>
        <taxon>Fusarium</taxon>
        <taxon>Fusarium concolor species complex</taxon>
    </lineage>
</organism>
<keyword evidence="10" id="KW-1185">Reference proteome</keyword>
<dbReference type="Pfam" id="PF01522">
    <property type="entry name" value="Polysacc_deac_1"/>
    <property type="match status" value="1"/>
</dbReference>
<keyword evidence="3" id="KW-0732">Signal</keyword>
<evidence type="ECO:0000256" key="6">
    <source>
        <dbReference type="ARBA" id="ARBA00023285"/>
    </source>
</evidence>
<dbReference type="GO" id="GO:0005975">
    <property type="term" value="P:carbohydrate metabolic process"/>
    <property type="evidence" value="ECO:0007669"/>
    <property type="project" value="InterPro"/>
</dbReference>
<evidence type="ECO:0000256" key="5">
    <source>
        <dbReference type="ARBA" id="ARBA00023277"/>
    </source>
</evidence>
<gene>
    <name evidence="9" type="ORF">F53441_2702</name>
</gene>
<sequence length="233" mass="26942">MSSSTFLHRGIVFLLTTALIIFYLEGAFPRKTIPQTPLRMHQRCIAPRTVALTYDDNPNEKIYDLLALLKRYNATATFFPNAPYHFEMWKKLDKYIYAAHAAGHQIALHTWDHIRLDDVTPQKAIENIFLRPPYGACKDDCMKMLTSNGYTVAEWALDTYDWKFKADDQAESSLDIINKWKSKETRVGEDDYAGPIVLMHAWVNTSITVITPALLEFFTAKHFRLAQDFLKLF</sequence>
<evidence type="ECO:0000313" key="9">
    <source>
        <dbReference type="EMBL" id="KAF4454832.1"/>
    </source>
</evidence>
<evidence type="ECO:0000256" key="1">
    <source>
        <dbReference type="ARBA" id="ARBA00001941"/>
    </source>
</evidence>